<sequence>MLAGMKKGIFHLMAYPETIKGQGPVVGTLR</sequence>
<dbReference type="Proteomes" id="UP000574717">
    <property type="component" value="Unassembled WGS sequence"/>
</dbReference>
<accession>A0A6V8NK29</accession>
<evidence type="ECO:0000313" key="1">
    <source>
        <dbReference type="EMBL" id="GFP20669.1"/>
    </source>
</evidence>
<gene>
    <name evidence="1" type="ORF">HKBW3S03_02172</name>
</gene>
<comment type="caution">
    <text evidence="1">The sequence shown here is derived from an EMBL/GenBank/DDBJ whole genome shotgun (WGS) entry which is preliminary data.</text>
</comment>
<feature type="non-terminal residue" evidence="1">
    <location>
        <position position="30"/>
    </location>
</feature>
<dbReference type="AlphaFoldDB" id="A0A6V8NK29"/>
<protein>
    <submittedName>
        <fullName evidence="1">Uncharacterized protein</fullName>
    </submittedName>
</protein>
<name>A0A6V8NK29_9ACTN</name>
<dbReference type="EMBL" id="BLRU01000598">
    <property type="protein sequence ID" value="GFP20669.1"/>
    <property type="molecule type" value="Genomic_DNA"/>
</dbReference>
<proteinExistence type="predicted"/>
<organism evidence="1 2">
    <name type="scientific">Candidatus Hakubella thermalkaliphila</name>
    <dbReference type="NCBI Taxonomy" id="2754717"/>
    <lineage>
        <taxon>Bacteria</taxon>
        <taxon>Bacillati</taxon>
        <taxon>Actinomycetota</taxon>
        <taxon>Actinomycetota incertae sedis</taxon>
        <taxon>Candidatus Hakubellales</taxon>
        <taxon>Candidatus Hakubellaceae</taxon>
        <taxon>Candidatus Hakubella</taxon>
    </lineage>
</organism>
<evidence type="ECO:0000313" key="2">
    <source>
        <dbReference type="Proteomes" id="UP000574717"/>
    </source>
</evidence>
<reference evidence="1 2" key="1">
    <citation type="journal article" date="2020" name="Front. Microbiol.">
        <title>Single-cell genomics of novel Actinobacteria with the Wood-Ljungdahl pathway discovered in a serpentinizing system.</title>
        <authorList>
            <person name="Merino N."/>
            <person name="Kawai M."/>
            <person name="Boyd E.S."/>
            <person name="Colman D.R."/>
            <person name="McGlynn S.E."/>
            <person name="Nealson K.H."/>
            <person name="Kurokawa K."/>
            <person name="Hongoh Y."/>
        </authorList>
    </citation>
    <scope>NUCLEOTIDE SEQUENCE [LARGE SCALE GENOMIC DNA]</scope>
    <source>
        <strain evidence="1 2">S03</strain>
    </source>
</reference>